<evidence type="ECO:0000256" key="5">
    <source>
        <dbReference type="SAM" id="MobiDB-lite"/>
    </source>
</evidence>
<dbReference type="InterPro" id="IPR015381">
    <property type="entry name" value="XLF-like_N"/>
</dbReference>
<evidence type="ECO:0000313" key="8">
    <source>
        <dbReference type="Proteomes" id="UP000027265"/>
    </source>
</evidence>
<dbReference type="Pfam" id="PF09302">
    <property type="entry name" value="XLF"/>
    <property type="match status" value="1"/>
</dbReference>
<dbReference type="AlphaFoldDB" id="A0A067Q3J6"/>
<protein>
    <recommendedName>
        <fullName evidence="6">XLF-like N-terminal domain-containing protein</fullName>
    </recommendedName>
</protein>
<evidence type="ECO:0000313" key="7">
    <source>
        <dbReference type="EMBL" id="KDQ57166.1"/>
    </source>
</evidence>
<accession>A0A067Q3J6</accession>
<dbReference type="GO" id="GO:0006303">
    <property type="term" value="P:double-strand break repair via nonhomologous end joining"/>
    <property type="evidence" value="ECO:0007669"/>
    <property type="project" value="UniProtKB-ARBA"/>
</dbReference>
<evidence type="ECO:0000256" key="2">
    <source>
        <dbReference type="ARBA" id="ARBA00022763"/>
    </source>
</evidence>
<evidence type="ECO:0000256" key="3">
    <source>
        <dbReference type="ARBA" id="ARBA00023204"/>
    </source>
</evidence>
<dbReference type="Gene3D" id="2.170.210.10">
    <property type="entry name" value="DNA double-strand break repair and VJ recombination XRCC4, N-terminal"/>
    <property type="match status" value="1"/>
</dbReference>
<dbReference type="OrthoDB" id="3184250at2759"/>
<evidence type="ECO:0000256" key="4">
    <source>
        <dbReference type="ARBA" id="ARBA00023242"/>
    </source>
</evidence>
<dbReference type="InterPro" id="IPR038051">
    <property type="entry name" value="XRCC4-like_N_sf"/>
</dbReference>
<dbReference type="CDD" id="cd22285">
    <property type="entry name" value="HD_XLF_N"/>
    <property type="match status" value="1"/>
</dbReference>
<keyword evidence="2" id="KW-0227">DNA damage</keyword>
<proteinExistence type="predicted"/>
<keyword evidence="8" id="KW-1185">Reference proteome</keyword>
<name>A0A067Q3J6_9AGAM</name>
<organism evidence="7 8">
    <name type="scientific">Jaapia argillacea MUCL 33604</name>
    <dbReference type="NCBI Taxonomy" id="933084"/>
    <lineage>
        <taxon>Eukaryota</taxon>
        <taxon>Fungi</taxon>
        <taxon>Dikarya</taxon>
        <taxon>Basidiomycota</taxon>
        <taxon>Agaricomycotina</taxon>
        <taxon>Agaricomycetes</taxon>
        <taxon>Agaricomycetidae</taxon>
        <taxon>Jaapiales</taxon>
        <taxon>Jaapiaceae</taxon>
        <taxon>Jaapia</taxon>
    </lineage>
</organism>
<sequence length="409" mass="45274">MEQFSEEHSKLLLAKEWLVKIDSEKSIPYLFKFHMSTVDLSGCLLITDTKTVWTEVLSIKQFARRWRACNSDSPATFSEPGEEDSWRSQHLELLSSMHSLGGIVDTSFEVFESKNSDFAFHLDGETFKWRWETYREGPKTSADLLSKHLIMPLISVTHLAFSSADPVCELSEGDLEKAVDKVGRTARRTTDTHIKHAISKPRVATALRRMTAMFNFIPDLPGIATEVEKPDLSLPEAWTRDLRTKPTASLSERSRPPSAHSAKRQSPAAASGSTDIKLPSPQPDSSTESEDDASPLPIFQSKGKEKNTSLLSPSPPPVRSTRSPTNERGSRGVSPSLMILPTESQSKGPVAPSSDTDSSPIRPPAKKQKPTVQSESEEDSEAERKRRVANIRGGKGGVRQPIKRGGKRF</sequence>
<gene>
    <name evidence="7" type="ORF">JAAARDRAFT_178741</name>
</gene>
<feature type="compositionally biased region" description="Polar residues" evidence="5">
    <location>
        <begin position="342"/>
        <end position="359"/>
    </location>
</feature>
<reference evidence="8" key="1">
    <citation type="journal article" date="2014" name="Proc. Natl. Acad. Sci. U.S.A.">
        <title>Extensive sampling of basidiomycete genomes demonstrates inadequacy of the white-rot/brown-rot paradigm for wood decay fungi.</title>
        <authorList>
            <person name="Riley R."/>
            <person name="Salamov A.A."/>
            <person name="Brown D.W."/>
            <person name="Nagy L.G."/>
            <person name="Floudas D."/>
            <person name="Held B.W."/>
            <person name="Levasseur A."/>
            <person name="Lombard V."/>
            <person name="Morin E."/>
            <person name="Otillar R."/>
            <person name="Lindquist E.A."/>
            <person name="Sun H."/>
            <person name="LaButti K.M."/>
            <person name="Schmutz J."/>
            <person name="Jabbour D."/>
            <person name="Luo H."/>
            <person name="Baker S.E."/>
            <person name="Pisabarro A.G."/>
            <person name="Walton J.D."/>
            <person name="Blanchette R.A."/>
            <person name="Henrissat B."/>
            <person name="Martin F."/>
            <person name="Cullen D."/>
            <person name="Hibbett D.S."/>
            <person name="Grigoriev I.V."/>
        </authorList>
    </citation>
    <scope>NUCLEOTIDE SEQUENCE [LARGE SCALE GENOMIC DNA]</scope>
    <source>
        <strain evidence="8">MUCL 33604</strain>
    </source>
</reference>
<comment type="subcellular location">
    <subcellularLocation>
        <location evidence="1">Nucleus</location>
    </subcellularLocation>
</comment>
<dbReference type="InParanoid" id="A0A067Q3J6"/>
<dbReference type="GO" id="GO:0005634">
    <property type="term" value="C:nucleus"/>
    <property type="evidence" value="ECO:0007669"/>
    <property type="project" value="UniProtKB-SubCell"/>
</dbReference>
<dbReference type="EMBL" id="KL197720">
    <property type="protein sequence ID" value="KDQ57166.1"/>
    <property type="molecule type" value="Genomic_DNA"/>
</dbReference>
<dbReference type="Proteomes" id="UP000027265">
    <property type="component" value="Unassembled WGS sequence"/>
</dbReference>
<feature type="region of interest" description="Disordered" evidence="5">
    <location>
        <begin position="237"/>
        <end position="409"/>
    </location>
</feature>
<evidence type="ECO:0000256" key="1">
    <source>
        <dbReference type="ARBA" id="ARBA00004123"/>
    </source>
</evidence>
<keyword evidence="3" id="KW-0234">DNA repair</keyword>
<dbReference type="HOGENOM" id="CLU_669329_0_0_1"/>
<feature type="domain" description="XLF-like N-terminal" evidence="6">
    <location>
        <begin position="17"/>
        <end position="133"/>
    </location>
</feature>
<keyword evidence="4" id="KW-0539">Nucleus</keyword>
<evidence type="ECO:0000259" key="6">
    <source>
        <dbReference type="Pfam" id="PF09302"/>
    </source>
</evidence>